<dbReference type="AlphaFoldDB" id="V6LL75"/>
<dbReference type="InterPro" id="IPR036938">
    <property type="entry name" value="PAP2/HPO_sf"/>
</dbReference>
<feature type="transmembrane region" description="Helical" evidence="1">
    <location>
        <begin position="67"/>
        <end position="86"/>
    </location>
</feature>
<dbReference type="PANTHER" id="PTHR14969">
    <property type="entry name" value="SPHINGOSINE-1-PHOSPHATE PHOSPHOHYDROLASE"/>
    <property type="match status" value="1"/>
</dbReference>
<dbReference type="Gene3D" id="1.20.144.10">
    <property type="entry name" value="Phosphatidic acid phosphatase type 2/haloperoxidase"/>
    <property type="match status" value="1"/>
</dbReference>
<reference evidence="3" key="1">
    <citation type="journal article" date="2014" name="PLoS Genet.">
        <title>The Genome of Spironucleus salmonicida Highlights a Fish Pathogen Adapted to Fluctuating Environments.</title>
        <authorList>
            <person name="Xu F."/>
            <person name="Jerlstrom-Hultqvist J."/>
            <person name="Einarsson E."/>
            <person name="Astvaldsson A."/>
            <person name="Svard S.G."/>
            <person name="Andersson J.O."/>
        </authorList>
    </citation>
    <scope>NUCLEOTIDE SEQUENCE</scope>
</reference>
<evidence type="ECO:0000313" key="3">
    <source>
        <dbReference type="EMBL" id="EST45118.1"/>
    </source>
</evidence>
<accession>V6LL75</accession>
<organism evidence="3">
    <name type="scientific">Spironucleus salmonicida</name>
    <dbReference type="NCBI Taxonomy" id="348837"/>
    <lineage>
        <taxon>Eukaryota</taxon>
        <taxon>Metamonada</taxon>
        <taxon>Diplomonadida</taxon>
        <taxon>Hexamitidae</taxon>
        <taxon>Hexamitinae</taxon>
        <taxon>Spironucleus</taxon>
    </lineage>
</organism>
<dbReference type="InterPro" id="IPR000326">
    <property type="entry name" value="PAP2/HPO"/>
</dbReference>
<keyword evidence="1" id="KW-1133">Transmembrane helix</keyword>
<evidence type="ECO:0000259" key="2">
    <source>
        <dbReference type="SMART" id="SM00014"/>
    </source>
</evidence>
<proteinExistence type="predicted"/>
<feature type="transmembrane region" description="Helical" evidence="1">
    <location>
        <begin position="37"/>
        <end position="55"/>
    </location>
</feature>
<name>V6LL75_9EUKA</name>
<keyword evidence="1" id="KW-0472">Membrane</keyword>
<gene>
    <name evidence="3" type="ORF">SS50377_jh070</name>
</gene>
<feature type="domain" description="Phosphatidic acid phosphatase type 2/haloperoxidase" evidence="2">
    <location>
        <begin position="68"/>
        <end position="160"/>
    </location>
</feature>
<protein>
    <submittedName>
        <fullName evidence="3">PAP2 superfamily protein</fullName>
    </submittedName>
</protein>
<dbReference type="EMBL" id="KI546101">
    <property type="protein sequence ID" value="EST45118.1"/>
    <property type="molecule type" value="Genomic_DNA"/>
</dbReference>
<dbReference type="SMART" id="SM00014">
    <property type="entry name" value="acidPPc"/>
    <property type="match status" value="1"/>
</dbReference>
<dbReference type="SUPFAM" id="SSF48317">
    <property type="entry name" value="Acid phosphatase/Vanadium-dependent haloperoxidase"/>
    <property type="match status" value="1"/>
</dbReference>
<keyword evidence="1" id="KW-0812">Transmembrane</keyword>
<dbReference type="PANTHER" id="PTHR14969:SF13">
    <property type="entry name" value="AT30094P"/>
    <property type="match status" value="1"/>
</dbReference>
<dbReference type="Pfam" id="PF01569">
    <property type="entry name" value="PAP2"/>
    <property type="match status" value="1"/>
</dbReference>
<sequence length="185" mass="21885">MINLYRYYYTLYQVNETKYQNNVLIIFNNKYHKMMKLLHYSPYIAGIALVIQFLITKSKSRQLDLINLGIIQFLNILVSASCKLIIQLPRPSSEERGFPSAHSMFWSGYIIVMYFQQQRIAAYVFMLLLVSLERYIDGYHYLYQIVGGILFGALFSYFAVNFVIIQKLAKILQYQYERIISIINH</sequence>
<evidence type="ECO:0000256" key="1">
    <source>
        <dbReference type="SAM" id="Phobius"/>
    </source>
</evidence>
<feature type="transmembrane region" description="Helical" evidence="1">
    <location>
        <begin position="142"/>
        <end position="165"/>
    </location>
</feature>
<dbReference type="GO" id="GO:0042392">
    <property type="term" value="F:sphingosine-1-phosphate phosphatase activity"/>
    <property type="evidence" value="ECO:0007669"/>
    <property type="project" value="TreeGrafter"/>
</dbReference>